<dbReference type="InterPro" id="IPR000433">
    <property type="entry name" value="Znf_ZZ"/>
</dbReference>
<reference evidence="8" key="1">
    <citation type="submission" date="2017-03" db="EMBL/GenBank/DDBJ databases">
        <title>Genomes of endolithic fungi from Antarctica.</title>
        <authorList>
            <person name="Coleine C."/>
            <person name="Masonjones S."/>
            <person name="Stajich J.E."/>
        </authorList>
    </citation>
    <scope>NUCLEOTIDE SEQUENCE [LARGE SCALE GENOMIC DNA]</scope>
    <source>
        <strain evidence="8">CCFEE 5527</strain>
    </source>
</reference>
<evidence type="ECO:0000256" key="4">
    <source>
        <dbReference type="PROSITE-ProRule" id="PRU00228"/>
    </source>
</evidence>
<dbReference type="Gene3D" id="3.30.60.90">
    <property type="match status" value="4"/>
</dbReference>
<sequence length="981" mass="106541">MAAAPGHHGGSGVGPDTLITVKISVNDNLRKLKLPLRDLGAGVLIEKLRTCLSIEPEQHVTFERFSDSAGGYIVLDATNPQVFKTLIRAAKAKLKLRLKATVAPETVQEETPVAEDPKATPNTMEPVIVSSPAQTPSLRETTPANTKNIGSGIFEFREARASQQTLVDDEAPVPKPFTADRTDFFTALANASKSADATSCELAFRTREPALNSSNTTTVTPMWSVYCNECDAAMQDAHYHCSICDSGDYDLCEGCIATGKLCPGEGHWLIKRFIKGGKVITSTTERIGRKPKQENEKVAGAIPVGHLKSDPHFEGPVRTCNNCIDTAPEEMFVTCQQCEDFDLCLKCHARGKHGHHPAHAFDRATEKTILSMTEESMLTPGRNIRHNAICDGCDKSIYGVRHKCLSCPDYDYCRECVQSAPHIHPQHRFAAIYTPIVDIAPNFIRHAGIYCDGPLCTTNSNFITGVRYKCAVCHDTDFCANCEALPSHHHNRTHPLIKFKTPVRNVSITTMNEDQRGNVRNMGDKSPEATTEATSALVAPATMPNKTTAVKTVGEIKPTLEKSQPIPIFTSARSTLVPPPAAEVPAGLLNAAFVHDSVADGMVVQPGARFTQIWTMKNEGPFAWPAGCSVRYVGGDNMLNVDNTHPASVSDINAATESNVVGREVMIGEEIAFKVTLKAPMREGKAISYWRVKAADGTPFGHRLWCDVEVEKSADAVSTTPIEQPTVSLPARPFVANQQDTIRNAMQAQMTQRQQMLEHLGTPQSNPTGYAAIREALHRQREAREQGSPPGSSIASAASSPARTTAEKEHARMRVEALKAKILKARAEKQACRAEFVESRKSFTPVSPSAEASKSAQTTEKVQKIIDQASKIPVEEEKTEELATSQMVFPRLEKESPSSSMVSSSTKGKAAYVENEAGEIESSAVPAPAAHSTTPAEEVFDDLTDEIEVLSASGMESDDGFLTDEEYDILDASDHETVASP</sequence>
<feature type="region of interest" description="Disordered" evidence="5">
    <location>
        <begin position="779"/>
        <end position="811"/>
    </location>
</feature>
<dbReference type="AlphaFoldDB" id="A0A1V8SFW5"/>
<dbReference type="PANTHER" id="PTHR20930:SF0">
    <property type="entry name" value="PROTEIN ILRUN"/>
    <property type="match status" value="1"/>
</dbReference>
<evidence type="ECO:0000313" key="8">
    <source>
        <dbReference type="Proteomes" id="UP000192596"/>
    </source>
</evidence>
<organism evidence="7 8">
    <name type="scientific">Cryoendolithus antarcticus</name>
    <dbReference type="NCBI Taxonomy" id="1507870"/>
    <lineage>
        <taxon>Eukaryota</taxon>
        <taxon>Fungi</taxon>
        <taxon>Dikarya</taxon>
        <taxon>Ascomycota</taxon>
        <taxon>Pezizomycotina</taxon>
        <taxon>Dothideomycetes</taxon>
        <taxon>Dothideomycetidae</taxon>
        <taxon>Cladosporiales</taxon>
        <taxon>Cladosporiaceae</taxon>
        <taxon>Cryoendolithus</taxon>
    </lineage>
</organism>
<feature type="domain" description="ZZ-type" evidence="6">
    <location>
        <begin position="451"/>
        <end position="504"/>
    </location>
</feature>
<dbReference type="InterPro" id="IPR043145">
    <property type="entry name" value="Znf_ZZ_sf"/>
</dbReference>
<dbReference type="SMART" id="SM00291">
    <property type="entry name" value="ZnF_ZZ"/>
    <property type="match status" value="4"/>
</dbReference>
<proteinExistence type="predicted"/>
<evidence type="ECO:0000256" key="1">
    <source>
        <dbReference type="ARBA" id="ARBA00022723"/>
    </source>
</evidence>
<keyword evidence="8" id="KW-1185">Reference proteome</keyword>
<dbReference type="PROSITE" id="PS50135">
    <property type="entry name" value="ZF_ZZ_2"/>
    <property type="match status" value="1"/>
</dbReference>
<keyword evidence="1" id="KW-0479">Metal-binding</keyword>
<dbReference type="OrthoDB" id="661148at2759"/>
<feature type="region of interest" description="Disordered" evidence="5">
    <location>
        <begin position="107"/>
        <end position="126"/>
    </location>
</feature>
<dbReference type="GO" id="GO:0008270">
    <property type="term" value="F:zinc ion binding"/>
    <property type="evidence" value="ECO:0007669"/>
    <property type="project" value="UniProtKB-KW"/>
</dbReference>
<evidence type="ECO:0000256" key="5">
    <source>
        <dbReference type="SAM" id="MobiDB-lite"/>
    </source>
</evidence>
<name>A0A1V8SFW5_9PEZI</name>
<dbReference type="EMBL" id="NAJO01000048">
    <property type="protein sequence ID" value="OQN98052.1"/>
    <property type="molecule type" value="Genomic_DNA"/>
</dbReference>
<feature type="compositionally biased region" description="Low complexity" evidence="5">
    <location>
        <begin position="787"/>
        <end position="802"/>
    </location>
</feature>
<feature type="compositionally biased region" description="Basic and acidic residues" evidence="5">
    <location>
        <begin position="972"/>
        <end position="981"/>
    </location>
</feature>
<feature type="compositionally biased region" description="Acidic residues" evidence="5">
    <location>
        <begin position="956"/>
        <end position="971"/>
    </location>
</feature>
<evidence type="ECO:0000256" key="2">
    <source>
        <dbReference type="ARBA" id="ARBA00022771"/>
    </source>
</evidence>
<dbReference type="InterPro" id="IPR032350">
    <property type="entry name" value="Nbr1_FW"/>
</dbReference>
<accession>A0A1V8SFW5</accession>
<evidence type="ECO:0000313" key="7">
    <source>
        <dbReference type="EMBL" id="OQN98052.1"/>
    </source>
</evidence>
<dbReference type="PANTHER" id="PTHR20930">
    <property type="entry name" value="OVARIAN CARCINOMA ANTIGEN CA125-RELATED"/>
    <property type="match status" value="1"/>
</dbReference>
<gene>
    <name evidence="7" type="ORF">B0A48_15884</name>
</gene>
<dbReference type="Gene3D" id="2.60.40.10">
    <property type="entry name" value="Immunoglobulins"/>
    <property type="match status" value="1"/>
</dbReference>
<feature type="region of interest" description="Disordered" evidence="5">
    <location>
        <begin position="952"/>
        <end position="981"/>
    </location>
</feature>
<feature type="compositionally biased region" description="Polar residues" evidence="5">
    <location>
        <begin position="842"/>
        <end position="860"/>
    </location>
</feature>
<protein>
    <recommendedName>
        <fullName evidence="6">ZZ-type domain-containing protein</fullName>
    </recommendedName>
</protein>
<evidence type="ECO:0000256" key="3">
    <source>
        <dbReference type="ARBA" id="ARBA00022833"/>
    </source>
</evidence>
<evidence type="ECO:0000259" key="6">
    <source>
        <dbReference type="PROSITE" id="PS50135"/>
    </source>
</evidence>
<dbReference type="SUPFAM" id="SSF57850">
    <property type="entry name" value="RING/U-box"/>
    <property type="match status" value="4"/>
</dbReference>
<dbReference type="CDD" id="cd02249">
    <property type="entry name" value="ZZ"/>
    <property type="match status" value="1"/>
</dbReference>
<dbReference type="Pfam" id="PF16158">
    <property type="entry name" value="N_BRCA1_IG"/>
    <property type="match status" value="1"/>
</dbReference>
<comment type="caution">
    <text evidence="7">The sequence shown here is derived from an EMBL/GenBank/DDBJ whole genome shotgun (WGS) entry which is preliminary data.</text>
</comment>
<feature type="region of interest" description="Disordered" evidence="5">
    <location>
        <begin position="918"/>
        <end position="939"/>
    </location>
</feature>
<dbReference type="InterPro" id="IPR013783">
    <property type="entry name" value="Ig-like_fold"/>
</dbReference>
<keyword evidence="3" id="KW-0862">Zinc</keyword>
<dbReference type="InParanoid" id="A0A1V8SFW5"/>
<dbReference type="Pfam" id="PF00569">
    <property type="entry name" value="ZZ"/>
    <property type="match status" value="3"/>
</dbReference>
<dbReference type="STRING" id="1507870.A0A1V8SFW5"/>
<dbReference type="CDD" id="cd02340">
    <property type="entry name" value="ZZ_NBR1_like"/>
    <property type="match status" value="2"/>
</dbReference>
<dbReference type="Proteomes" id="UP000192596">
    <property type="component" value="Unassembled WGS sequence"/>
</dbReference>
<dbReference type="CDD" id="cd14947">
    <property type="entry name" value="NBR1_like"/>
    <property type="match status" value="1"/>
</dbReference>
<keyword evidence="2 4" id="KW-0863">Zinc-finger</keyword>
<feature type="region of interest" description="Disordered" evidence="5">
    <location>
        <begin position="836"/>
        <end position="861"/>
    </location>
</feature>